<dbReference type="OrthoDB" id="166018at2759"/>
<dbReference type="EMBL" id="CAJNNW010008581">
    <property type="protein sequence ID" value="CAE8650173.1"/>
    <property type="molecule type" value="Genomic_DNA"/>
</dbReference>
<name>A0A813IFU8_POLGL</name>
<protein>
    <submittedName>
        <fullName evidence="3">Uncharacterized protein</fullName>
    </submittedName>
</protein>
<evidence type="ECO:0000313" key="3">
    <source>
        <dbReference type="EMBL" id="CAE8650173.1"/>
    </source>
</evidence>
<keyword evidence="5" id="KW-1185">Reference proteome</keyword>
<feature type="compositionally biased region" description="Low complexity" evidence="1">
    <location>
        <begin position="84"/>
        <end position="121"/>
    </location>
</feature>
<evidence type="ECO:0000313" key="5">
    <source>
        <dbReference type="Proteomes" id="UP000654075"/>
    </source>
</evidence>
<dbReference type="InterPro" id="IPR036412">
    <property type="entry name" value="HAD-like_sf"/>
</dbReference>
<dbReference type="Proteomes" id="UP000626109">
    <property type="component" value="Unassembled WGS sequence"/>
</dbReference>
<dbReference type="SUPFAM" id="SSF56784">
    <property type="entry name" value="HAD-like"/>
    <property type="match status" value="1"/>
</dbReference>
<feature type="region of interest" description="Disordered" evidence="1">
    <location>
        <begin position="60"/>
        <end position="124"/>
    </location>
</feature>
<comment type="caution">
    <text evidence="3">The sequence shown here is derived from an EMBL/GenBank/DDBJ whole genome shotgun (WGS) entry which is preliminary data.</text>
</comment>
<sequence>PFGLVALLLLVVCWLFIGHCLLRVLVLLVANCLLWLAVTSQPLSNLPWHLKPSGLLLEGPEMCPSPSPEDAEGTGQQCLPGDPSNNYNNTNTTNNNTTINNNNSNSTTNNNNSNNNNTNNSKPQRQQTVVILDWDDTLLCTTFLGKYKEDEDLPPSVEGLLRSIEKAVRRLLEAAMSAGHTVIVTNAMDGWVQTSARRWIPGVLPLLRKVPVVSTRTERGVPRYSGKPDLWKVQAFKEVLQGLDHKNSVKNLIAMGDSDFEIIAAHAMSKELGQAAAIKTVKLKAVPTAQELRKELDLMVEQFDQILESTHDFKIDFTTVNNKNNKNNNNKSTSLL</sequence>
<evidence type="ECO:0000256" key="1">
    <source>
        <dbReference type="SAM" id="MobiDB-lite"/>
    </source>
</evidence>
<dbReference type="EMBL" id="CAJNNV010030359">
    <property type="protein sequence ID" value="CAE8632272.1"/>
    <property type="molecule type" value="Genomic_DNA"/>
</dbReference>
<dbReference type="Proteomes" id="UP000654075">
    <property type="component" value="Unassembled WGS sequence"/>
</dbReference>
<dbReference type="PANTHER" id="PTHR38899:SF1">
    <property type="entry name" value="PROTEIN KINASE"/>
    <property type="match status" value="1"/>
</dbReference>
<proteinExistence type="predicted"/>
<feature type="non-terminal residue" evidence="3">
    <location>
        <position position="1"/>
    </location>
</feature>
<organism evidence="3 4">
    <name type="scientific">Polarella glacialis</name>
    <name type="common">Dinoflagellate</name>
    <dbReference type="NCBI Taxonomy" id="89957"/>
    <lineage>
        <taxon>Eukaryota</taxon>
        <taxon>Sar</taxon>
        <taxon>Alveolata</taxon>
        <taxon>Dinophyceae</taxon>
        <taxon>Suessiales</taxon>
        <taxon>Suessiaceae</taxon>
        <taxon>Polarella</taxon>
    </lineage>
</organism>
<accession>A0A813IFU8</accession>
<evidence type="ECO:0000313" key="4">
    <source>
        <dbReference type="Proteomes" id="UP000626109"/>
    </source>
</evidence>
<dbReference type="PANTHER" id="PTHR38899">
    <property type="entry name" value="DOMAIN OOKINETE PROTEIN, PUTATIVE-RELATED"/>
    <property type="match status" value="1"/>
</dbReference>
<dbReference type="AlphaFoldDB" id="A0A813IFU8"/>
<evidence type="ECO:0000313" key="2">
    <source>
        <dbReference type="EMBL" id="CAE8632272.1"/>
    </source>
</evidence>
<dbReference type="CDD" id="cd01427">
    <property type="entry name" value="HAD_like"/>
    <property type="match status" value="1"/>
</dbReference>
<gene>
    <name evidence="2" type="ORF">PGLA1383_LOCUS48253</name>
    <name evidence="3" type="ORF">PGLA2088_LOCUS8056</name>
</gene>
<reference evidence="3" key="1">
    <citation type="submission" date="2021-02" db="EMBL/GenBank/DDBJ databases">
        <authorList>
            <person name="Dougan E. K."/>
            <person name="Rhodes N."/>
            <person name="Thang M."/>
            <person name="Chan C."/>
        </authorList>
    </citation>
    <scope>NUCLEOTIDE SEQUENCE</scope>
</reference>